<reference evidence="1" key="1">
    <citation type="submission" date="2023-07" db="EMBL/GenBank/DDBJ databases">
        <authorList>
            <consortium name="AG Swart"/>
            <person name="Singh M."/>
            <person name="Singh A."/>
            <person name="Seah K."/>
            <person name="Emmerich C."/>
        </authorList>
    </citation>
    <scope>NUCLEOTIDE SEQUENCE</scope>
    <source>
        <strain evidence="1">DP1</strain>
    </source>
</reference>
<dbReference type="EMBL" id="CAMPGE010030340">
    <property type="protein sequence ID" value="CAI2387858.1"/>
    <property type="molecule type" value="Genomic_DNA"/>
</dbReference>
<gene>
    <name evidence="1" type="ORF">ECRASSUSDP1_LOCUS29492</name>
</gene>
<dbReference type="InterPro" id="IPR011043">
    <property type="entry name" value="Gal_Oxase/kelch_b-propeller"/>
</dbReference>
<accession>A0AAD1YB69</accession>
<dbReference type="SUPFAM" id="SSF50965">
    <property type="entry name" value="Galactose oxidase, central domain"/>
    <property type="match status" value="1"/>
</dbReference>
<keyword evidence="2" id="KW-1185">Reference proteome</keyword>
<evidence type="ECO:0000313" key="2">
    <source>
        <dbReference type="Proteomes" id="UP001295684"/>
    </source>
</evidence>
<comment type="caution">
    <text evidence="1">The sequence shown here is derived from an EMBL/GenBank/DDBJ whole genome shotgun (WGS) entry which is preliminary data.</text>
</comment>
<organism evidence="1 2">
    <name type="scientific">Euplotes crassus</name>
    <dbReference type="NCBI Taxonomy" id="5936"/>
    <lineage>
        <taxon>Eukaryota</taxon>
        <taxon>Sar</taxon>
        <taxon>Alveolata</taxon>
        <taxon>Ciliophora</taxon>
        <taxon>Intramacronucleata</taxon>
        <taxon>Spirotrichea</taxon>
        <taxon>Hypotrichia</taxon>
        <taxon>Euplotida</taxon>
        <taxon>Euplotidae</taxon>
        <taxon>Moneuplotes</taxon>
    </lineage>
</organism>
<dbReference type="Proteomes" id="UP001295684">
    <property type="component" value="Unassembled WGS sequence"/>
</dbReference>
<protein>
    <submittedName>
        <fullName evidence="1">Uncharacterized protein</fullName>
    </submittedName>
</protein>
<proteinExistence type="predicted"/>
<name>A0AAD1YB69_EUPCR</name>
<sequence>MKICVDPLETAKVPFSRRIDNQFTTQNLIWGVLSHPSLNYLYFMAQHKNNGTNSIYTDILMTDFEINTIVMKSIKADPPNKEKGISQNGDYLYILFGIQKYFMEFNSTDLSITAFLSIPDKNYRDIGSPYTAGDDSSDPAVVYMDIVLDTADYWSVCKWKRTETQMTCLNYGQTSNSINFKPINSDLVFMNMMRTGSSNLYYTLLNFSSNSFNWSKYTQCTTDCSLDRSDSAISSDGGFLYVASSFGNRVLFHVLDLATGEPKNSGLIASGFANYCNDIEEVEGSNIVLILEDTTNTISSITVIDKEKSTVKKEFLQSGITTRASQKIIVSGQEVLVIGGQISMVHRMIRTPVGDIGRLSYFTERSSIFSTITTEGVVESFPSDLPAMNSLTPSMTVEDPSTLTITTEVTSDYAPDYLAYINKEDYVKSFIANNYIEEEISLGCTYQDDSSSMSFAVTQLDGESVPNWVHIDFAEQLLYLNKTPDSDKDTLYKFSILINYQAESVTKNFYLTIKQCDLDNCNVCQKDDPQKCDECNVGYSLNESTRQCERESAEAYSTSAKVIMGTSIALAVFTSLVTMSSPVGIFSMVNQFQLYILLPLLPPYFPAKVGDFILGMDFSAMSFNFIPTYELPVIKDTQTIISDPQDDSYLEEIGLKSRSTVTNYS</sequence>
<evidence type="ECO:0000313" key="1">
    <source>
        <dbReference type="EMBL" id="CAI2387858.1"/>
    </source>
</evidence>
<dbReference type="AlphaFoldDB" id="A0AAD1YB69"/>